<evidence type="ECO:0000313" key="1">
    <source>
        <dbReference type="EMBL" id="STR40516.1"/>
    </source>
</evidence>
<sequence length="124" mass="13387">MNPVVVIKPLNCGFTDFFHQPDPVSFDIPGLADVAVITLQVDIDAGKPQVGGFSNGSVVAGMPDFGVVSTAGNTPLPISKGSFTAKGIYYPFRNFQPVAERFSSRRWLRADMVNGFIFLSCFVP</sequence>
<organism evidence="1 2">
    <name type="scientific">Klebsiella michiganensis</name>
    <dbReference type="NCBI Taxonomy" id="1134687"/>
    <lineage>
        <taxon>Bacteria</taxon>
        <taxon>Pseudomonadati</taxon>
        <taxon>Pseudomonadota</taxon>
        <taxon>Gammaproteobacteria</taxon>
        <taxon>Enterobacterales</taxon>
        <taxon>Enterobacteriaceae</taxon>
        <taxon>Klebsiella/Raoultella group</taxon>
        <taxon>Klebsiella</taxon>
    </lineage>
</organism>
<name>A0A7H4LWJ0_9ENTR</name>
<dbReference type="EMBL" id="UGJR01000002">
    <property type="protein sequence ID" value="STR40516.1"/>
    <property type="molecule type" value="Genomic_DNA"/>
</dbReference>
<protein>
    <submittedName>
        <fullName evidence="1">Uncharacterized protein</fullName>
    </submittedName>
</protein>
<reference evidence="1 2" key="1">
    <citation type="submission" date="2018-06" db="EMBL/GenBank/DDBJ databases">
        <authorList>
            <consortium name="Pathogen Informatics"/>
            <person name="Doyle S."/>
        </authorList>
    </citation>
    <scope>NUCLEOTIDE SEQUENCE [LARGE SCALE GENOMIC DNA]</scope>
    <source>
        <strain evidence="1 2">NCTC11694</strain>
    </source>
</reference>
<dbReference type="AlphaFoldDB" id="A0A7H4LWJ0"/>
<proteinExistence type="predicted"/>
<gene>
    <name evidence="1" type="ORF">NCTC11694_01673</name>
</gene>
<dbReference type="Proteomes" id="UP000255050">
    <property type="component" value="Unassembled WGS sequence"/>
</dbReference>
<accession>A0A7H4LWJ0</accession>
<comment type="caution">
    <text evidence="1">The sequence shown here is derived from an EMBL/GenBank/DDBJ whole genome shotgun (WGS) entry which is preliminary data.</text>
</comment>
<evidence type="ECO:0000313" key="2">
    <source>
        <dbReference type="Proteomes" id="UP000255050"/>
    </source>
</evidence>